<dbReference type="AlphaFoldDB" id="A0A3M7P438"/>
<evidence type="ECO:0000313" key="2">
    <source>
        <dbReference type="Proteomes" id="UP000276133"/>
    </source>
</evidence>
<gene>
    <name evidence="1" type="ORF">BpHYR1_032034</name>
</gene>
<name>A0A3M7P438_BRAPC</name>
<dbReference type="EMBL" id="REGN01013518">
    <property type="protein sequence ID" value="RMZ93838.1"/>
    <property type="molecule type" value="Genomic_DNA"/>
</dbReference>
<protein>
    <recommendedName>
        <fullName evidence="3">RNA-directed DNA polymerase from mobile element jockey-like</fullName>
    </recommendedName>
</protein>
<accession>A0A3M7P438</accession>
<dbReference type="Proteomes" id="UP000276133">
    <property type="component" value="Unassembled WGS sequence"/>
</dbReference>
<evidence type="ECO:0008006" key="3">
    <source>
        <dbReference type="Google" id="ProtNLM"/>
    </source>
</evidence>
<proteinExistence type="predicted"/>
<reference evidence="1 2" key="1">
    <citation type="journal article" date="2018" name="Sci. Rep.">
        <title>Genomic signatures of local adaptation to the degree of environmental predictability in rotifers.</title>
        <authorList>
            <person name="Franch-Gras L."/>
            <person name="Hahn C."/>
            <person name="Garcia-Roger E.M."/>
            <person name="Carmona M.J."/>
            <person name="Serra M."/>
            <person name="Gomez A."/>
        </authorList>
    </citation>
    <scope>NUCLEOTIDE SEQUENCE [LARGE SCALE GENOMIC DNA]</scope>
    <source>
        <strain evidence="1">HYR1</strain>
    </source>
</reference>
<comment type="caution">
    <text evidence="1">The sequence shown here is derived from an EMBL/GenBank/DDBJ whole genome shotgun (WGS) entry which is preliminary data.</text>
</comment>
<organism evidence="1 2">
    <name type="scientific">Brachionus plicatilis</name>
    <name type="common">Marine rotifer</name>
    <name type="synonym">Brachionus muelleri</name>
    <dbReference type="NCBI Taxonomy" id="10195"/>
    <lineage>
        <taxon>Eukaryota</taxon>
        <taxon>Metazoa</taxon>
        <taxon>Spiralia</taxon>
        <taxon>Gnathifera</taxon>
        <taxon>Rotifera</taxon>
        <taxon>Eurotatoria</taxon>
        <taxon>Monogononta</taxon>
        <taxon>Pseudotrocha</taxon>
        <taxon>Ploima</taxon>
        <taxon>Brachionidae</taxon>
        <taxon>Brachionus</taxon>
    </lineage>
</organism>
<sequence>MIQCLVKKTYRNKSAGYDKICNEFYKFGSCKNLCVIIAWFFNAALHHGYLPDSFNVSIVNPIPKGRVTN</sequence>
<evidence type="ECO:0000313" key="1">
    <source>
        <dbReference type="EMBL" id="RMZ93838.1"/>
    </source>
</evidence>
<keyword evidence="2" id="KW-1185">Reference proteome</keyword>